<dbReference type="InterPro" id="IPR043128">
    <property type="entry name" value="Rev_trsase/Diguanyl_cyclase"/>
</dbReference>
<dbReference type="EMBL" id="JALJRB010000010">
    <property type="protein sequence ID" value="MCJ8501071.1"/>
    <property type="molecule type" value="Genomic_DNA"/>
</dbReference>
<dbReference type="PANTHER" id="PTHR45138:SF9">
    <property type="entry name" value="DIGUANYLATE CYCLASE DGCM-RELATED"/>
    <property type="match status" value="1"/>
</dbReference>
<evidence type="ECO:0000256" key="2">
    <source>
        <dbReference type="ARBA" id="ARBA00034247"/>
    </source>
</evidence>
<comment type="catalytic activity">
    <reaction evidence="2">
        <text>2 GTP = 3',3'-c-di-GMP + 2 diphosphate</text>
        <dbReference type="Rhea" id="RHEA:24898"/>
        <dbReference type="ChEBI" id="CHEBI:33019"/>
        <dbReference type="ChEBI" id="CHEBI:37565"/>
        <dbReference type="ChEBI" id="CHEBI:58805"/>
        <dbReference type="EC" id="2.7.7.65"/>
    </reaction>
</comment>
<accession>A0AA41R596</accession>
<dbReference type="InterPro" id="IPR050469">
    <property type="entry name" value="Diguanylate_Cyclase"/>
</dbReference>
<name>A0AA41R596_9BACT</name>
<dbReference type="EC" id="2.7.7.65" evidence="1"/>
<evidence type="ECO:0000259" key="3">
    <source>
        <dbReference type="PROSITE" id="PS50887"/>
    </source>
</evidence>
<evidence type="ECO:0000313" key="5">
    <source>
        <dbReference type="Proteomes" id="UP001165427"/>
    </source>
</evidence>
<dbReference type="NCBIfam" id="TIGR00254">
    <property type="entry name" value="GGDEF"/>
    <property type="match status" value="1"/>
</dbReference>
<dbReference type="InterPro" id="IPR000160">
    <property type="entry name" value="GGDEF_dom"/>
</dbReference>
<evidence type="ECO:0000256" key="1">
    <source>
        <dbReference type="ARBA" id="ARBA00012528"/>
    </source>
</evidence>
<dbReference type="CDD" id="cd01949">
    <property type="entry name" value="GGDEF"/>
    <property type="match status" value="1"/>
</dbReference>
<dbReference type="FunFam" id="3.30.70.270:FF:000001">
    <property type="entry name" value="Diguanylate cyclase domain protein"/>
    <property type="match status" value="1"/>
</dbReference>
<feature type="domain" description="GGDEF" evidence="3">
    <location>
        <begin position="205"/>
        <end position="339"/>
    </location>
</feature>
<dbReference type="PANTHER" id="PTHR45138">
    <property type="entry name" value="REGULATORY COMPONENTS OF SENSORY TRANSDUCTION SYSTEM"/>
    <property type="match status" value="1"/>
</dbReference>
<protein>
    <recommendedName>
        <fullName evidence="1">diguanylate cyclase</fullName>
        <ecNumber evidence="1">2.7.7.65</ecNumber>
    </recommendedName>
</protein>
<organism evidence="4 5">
    <name type="scientific">Desulfatitalea alkaliphila</name>
    <dbReference type="NCBI Taxonomy" id="2929485"/>
    <lineage>
        <taxon>Bacteria</taxon>
        <taxon>Pseudomonadati</taxon>
        <taxon>Thermodesulfobacteriota</taxon>
        <taxon>Desulfobacteria</taxon>
        <taxon>Desulfobacterales</taxon>
        <taxon>Desulfosarcinaceae</taxon>
        <taxon>Desulfatitalea</taxon>
    </lineage>
</organism>
<reference evidence="4" key="1">
    <citation type="submission" date="2022-04" db="EMBL/GenBank/DDBJ databases">
        <title>Desulfatitalea alkaliphila sp. nov., a novel anaerobic sulfate-reducing bacterium isolated from terrestrial mud volcano, Taman Peninsula, Russia.</title>
        <authorList>
            <person name="Khomyakova M.A."/>
            <person name="Merkel A.Y."/>
            <person name="Slobodkin A.I."/>
        </authorList>
    </citation>
    <scope>NUCLEOTIDE SEQUENCE</scope>
    <source>
        <strain evidence="4">M08but</strain>
    </source>
</reference>
<dbReference type="InterPro" id="IPR029787">
    <property type="entry name" value="Nucleotide_cyclase"/>
</dbReference>
<dbReference type="RefSeq" id="WP_246907242.1">
    <property type="nucleotide sequence ID" value="NZ_JALJRB010000010.1"/>
</dbReference>
<proteinExistence type="predicted"/>
<dbReference type="Gene3D" id="3.30.70.270">
    <property type="match status" value="1"/>
</dbReference>
<dbReference type="GO" id="GO:0005886">
    <property type="term" value="C:plasma membrane"/>
    <property type="evidence" value="ECO:0007669"/>
    <property type="project" value="TreeGrafter"/>
</dbReference>
<dbReference type="GO" id="GO:1902201">
    <property type="term" value="P:negative regulation of bacterial-type flagellum-dependent cell motility"/>
    <property type="evidence" value="ECO:0007669"/>
    <property type="project" value="TreeGrafter"/>
</dbReference>
<dbReference type="GO" id="GO:0052621">
    <property type="term" value="F:diguanylate cyclase activity"/>
    <property type="evidence" value="ECO:0007669"/>
    <property type="project" value="UniProtKB-EC"/>
</dbReference>
<dbReference type="PROSITE" id="PS50887">
    <property type="entry name" value="GGDEF"/>
    <property type="match status" value="1"/>
</dbReference>
<comment type="caution">
    <text evidence="4">The sequence shown here is derived from an EMBL/GenBank/DDBJ whole genome shotgun (WGS) entry which is preliminary data.</text>
</comment>
<dbReference type="GO" id="GO:0043709">
    <property type="term" value="P:cell adhesion involved in single-species biofilm formation"/>
    <property type="evidence" value="ECO:0007669"/>
    <property type="project" value="TreeGrafter"/>
</dbReference>
<sequence length="339" mass="37251">MTGCNENASKSLARIVLPLMARHGVPITPQNFAVWYSYAAGDNKELQQTLESLIDGGEPFTDARNTALYEKFGFGREARELKQLRESLLQVLLAILQEIAAIKGETAHYETFLSDSMDLLTREVAVEDIKTIVAHIITETKALVAFGKTAQQKIDTITGELTTLRRNFEQVRSEALRDFLTGVGNRKAFDETLQRMIEETGEGSRGLCLLSIDIDHFKQFNDLHGHVVGDDVLRFTAQTLKRQVRGGDFVARIGGEEFAVLLPDTTLEGARAVAENIRAFFSAARLKKAGSEEKLGRVTVSLGVACLQKGETGEQLMQRADKALYAAKAAGRDCLSVAS</sequence>
<dbReference type="SUPFAM" id="SSF55073">
    <property type="entry name" value="Nucleotide cyclase"/>
    <property type="match status" value="1"/>
</dbReference>
<evidence type="ECO:0000313" key="4">
    <source>
        <dbReference type="EMBL" id="MCJ8501071.1"/>
    </source>
</evidence>
<dbReference type="Proteomes" id="UP001165427">
    <property type="component" value="Unassembled WGS sequence"/>
</dbReference>
<gene>
    <name evidence="4" type="ORF">MRX98_10850</name>
</gene>
<dbReference type="AlphaFoldDB" id="A0AA41R596"/>
<dbReference type="SMART" id="SM00267">
    <property type="entry name" value="GGDEF"/>
    <property type="match status" value="1"/>
</dbReference>
<keyword evidence="5" id="KW-1185">Reference proteome</keyword>
<dbReference type="Pfam" id="PF00990">
    <property type="entry name" value="GGDEF"/>
    <property type="match status" value="1"/>
</dbReference>